<evidence type="ECO:0000313" key="3">
    <source>
        <dbReference type="Proteomes" id="UP001597120"/>
    </source>
</evidence>
<dbReference type="InterPro" id="IPR039758">
    <property type="entry name" value="NAGK-like"/>
</dbReference>
<accession>A0ABW3DGH1</accession>
<reference evidence="3" key="1">
    <citation type="journal article" date="2019" name="Int. J. Syst. Evol. Microbiol.">
        <title>The Global Catalogue of Microorganisms (GCM) 10K type strain sequencing project: providing services to taxonomists for standard genome sequencing and annotation.</title>
        <authorList>
            <consortium name="The Broad Institute Genomics Platform"/>
            <consortium name="The Broad Institute Genome Sequencing Center for Infectious Disease"/>
            <person name="Wu L."/>
            <person name="Ma J."/>
        </authorList>
    </citation>
    <scope>NUCLEOTIDE SEQUENCE [LARGE SCALE GENOMIC DNA]</scope>
    <source>
        <strain evidence="3">CCUG 57263</strain>
    </source>
</reference>
<comment type="caution">
    <text evidence="2">The sequence shown here is derived from an EMBL/GenBank/DDBJ whole genome shotgun (WGS) entry which is preliminary data.</text>
</comment>
<name>A0ABW3DGH1_9BACL</name>
<dbReference type="SUPFAM" id="SSF53067">
    <property type="entry name" value="Actin-like ATPase domain"/>
    <property type="match status" value="2"/>
</dbReference>
<dbReference type="RefSeq" id="WP_379291710.1">
    <property type="nucleotide sequence ID" value="NZ_JBHTIU010000107.1"/>
</dbReference>
<evidence type="ECO:0000313" key="2">
    <source>
        <dbReference type="EMBL" id="MFD0872365.1"/>
    </source>
</evidence>
<dbReference type="Pfam" id="PF01869">
    <property type="entry name" value="BcrAD_BadFG"/>
    <property type="match status" value="1"/>
</dbReference>
<dbReference type="EMBL" id="JBHTIU010000107">
    <property type="protein sequence ID" value="MFD0872365.1"/>
    <property type="molecule type" value="Genomic_DNA"/>
</dbReference>
<dbReference type="InterPro" id="IPR002731">
    <property type="entry name" value="ATPase_BadF"/>
</dbReference>
<organism evidence="2 3">
    <name type="scientific">Paenibacillus residui</name>
    <dbReference type="NCBI Taxonomy" id="629724"/>
    <lineage>
        <taxon>Bacteria</taxon>
        <taxon>Bacillati</taxon>
        <taxon>Bacillota</taxon>
        <taxon>Bacilli</taxon>
        <taxon>Bacillales</taxon>
        <taxon>Paenibacillaceae</taxon>
        <taxon>Paenibacillus</taxon>
    </lineage>
</organism>
<evidence type="ECO:0000259" key="1">
    <source>
        <dbReference type="Pfam" id="PF01869"/>
    </source>
</evidence>
<proteinExistence type="predicted"/>
<sequence length="310" mass="33512">MNYYIGVDGGGTKTEAVILNASGEQLVSLKGPSTNPRSLGFPQAWTHLQELLDNLVSLPDLAAGSCAGLCLGLAGVDLPEERSRFAHALEQYFARRDLSLPIMVTNDAEIVLMASLSHNHGIVSVSGTGSIVYGVTPEGKRWRTGGWGHLLGDGGSGYAIGLKTLQTIMKSYDGVLPQTMMTDLVKEAYSFQSVTELKSYIYTPDIQKQHIAEFARYCIQASLHDDPAAVGIIREAAHELVEQTTALIGKEPWFSSADLVAAGSIFKHSSLFKETFSLKLSETYPDIRIYPSLRSPAYGAALQAMQGQNL</sequence>
<protein>
    <submittedName>
        <fullName evidence="2">BadF/BadG/BcrA/BcrD ATPase family protein</fullName>
    </submittedName>
</protein>
<feature type="domain" description="ATPase BadF/BadG/BcrA/BcrD type" evidence="1">
    <location>
        <begin position="5"/>
        <end position="304"/>
    </location>
</feature>
<gene>
    <name evidence="2" type="ORF">ACFQ03_24900</name>
</gene>
<dbReference type="PANTHER" id="PTHR12862:SF0">
    <property type="entry name" value="N-ACETYL-D-GLUCOSAMINE KINASE"/>
    <property type="match status" value="1"/>
</dbReference>
<dbReference type="InterPro" id="IPR043129">
    <property type="entry name" value="ATPase_NBD"/>
</dbReference>
<dbReference type="Gene3D" id="3.30.420.40">
    <property type="match status" value="2"/>
</dbReference>
<keyword evidence="3" id="KW-1185">Reference proteome</keyword>
<dbReference type="Proteomes" id="UP001597120">
    <property type="component" value="Unassembled WGS sequence"/>
</dbReference>
<dbReference type="PANTHER" id="PTHR12862">
    <property type="entry name" value="BADF TYPE ATPASE DOMAIN-CONTAINING PROTEIN"/>
    <property type="match status" value="1"/>
</dbReference>
<dbReference type="CDD" id="cd24007">
    <property type="entry name" value="ASKHA_NBD_eukNAGK-like"/>
    <property type="match status" value="1"/>
</dbReference>